<organism evidence="1 2">
    <name type="scientific">Acidithiobacillus ferruginosus</name>
    <dbReference type="NCBI Taxonomy" id="3063951"/>
    <lineage>
        <taxon>Bacteria</taxon>
        <taxon>Pseudomonadati</taxon>
        <taxon>Pseudomonadota</taxon>
        <taxon>Acidithiobacillia</taxon>
        <taxon>Acidithiobacillales</taxon>
        <taxon>Acidithiobacillaceae</taxon>
        <taxon>Acidithiobacillus</taxon>
    </lineage>
</organism>
<sequence>MYKRGEVYYHACWIDRKLKWTRLSANKAEALTLWAAIEGQSTVPGEKTGTIGAAIARYEGEILPALRPRTQEDYHRILKTLRDVFGHMRIESLRRPDVAGYLDRRSAKVAANREIAVLSSVFAYSIRWGWAEENPCVGVRRNKEKPRKRYITDAEMEKLRQCADEQWKCIIDLAYLTSMRRGDIMKLRLDQCTEEGLLVAQEKTGARVLYTWTPALRAVVSKARGLRRRIGSLSLFASQDGTPYTVSGWNSAWRRLLAKSEVDDCHFHDIRAKSLTDASKIGGRDYAQALAGHADGSMTEVYIRDREFTHVRPLH</sequence>
<keyword evidence="2" id="KW-1185">Reference proteome</keyword>
<proteinExistence type="predicted"/>
<reference evidence="1 2" key="1">
    <citation type="journal article" date="2021" name="ISME J.">
        <title>Genomic evolution of the class Acidithiobacillia: deep-branching Proteobacteria living in extreme acidic conditions.</title>
        <authorList>
            <person name="Moya-Beltran A."/>
            <person name="Beard S."/>
            <person name="Rojas-Villalobos C."/>
            <person name="Issotta F."/>
            <person name="Gallardo Y."/>
            <person name="Ulloa R."/>
            <person name="Giaveno A."/>
            <person name="Degli Esposti M."/>
            <person name="Johnson D.B."/>
            <person name="Quatrini R."/>
        </authorList>
    </citation>
    <scope>NUCLEOTIDE SEQUENCE [LARGE SCALE GENOMIC DNA]</scope>
    <source>
        <strain evidence="1 2">CF3</strain>
    </source>
</reference>
<accession>A0ACD5IG24</accession>
<dbReference type="Proteomes" id="UP001196097">
    <property type="component" value="Chromosome"/>
</dbReference>
<dbReference type="EMBL" id="CP130946">
    <property type="protein sequence ID" value="XRP72430.1"/>
    <property type="molecule type" value="Genomic_DNA"/>
</dbReference>
<gene>
    <name evidence="1" type="ORF">HF292_011565</name>
</gene>
<evidence type="ECO:0000313" key="2">
    <source>
        <dbReference type="Proteomes" id="UP001196097"/>
    </source>
</evidence>
<protein>
    <submittedName>
        <fullName evidence="1">Tyrosine-type recombinase/integrase</fullName>
    </submittedName>
</protein>
<name>A0ACD5IG24_9PROT</name>
<evidence type="ECO:0000313" key="1">
    <source>
        <dbReference type="EMBL" id="XRP72430.1"/>
    </source>
</evidence>